<dbReference type="InterPro" id="IPR011051">
    <property type="entry name" value="RmlC_Cupin_sf"/>
</dbReference>
<keyword evidence="2 8" id="KW-0732">Signal</keyword>
<evidence type="ECO:0000259" key="10">
    <source>
        <dbReference type="SMART" id="SM00835"/>
    </source>
</evidence>
<dbReference type="InterPro" id="IPR006044">
    <property type="entry name" value="11S_seedstore_pln"/>
</dbReference>
<feature type="compositionally biased region" description="Basic and acidic residues" evidence="9">
    <location>
        <begin position="293"/>
        <end position="315"/>
    </location>
</feature>
<keyword evidence="12" id="KW-1185">Reference proteome</keyword>
<feature type="chain" id="PRO_5029939408" description="11S seed storage protein" evidence="8">
    <location>
        <begin position="31"/>
        <end position="953"/>
    </location>
</feature>
<dbReference type="GO" id="GO:0034214">
    <property type="term" value="P:protein hexamerization"/>
    <property type="evidence" value="ECO:0007669"/>
    <property type="project" value="UniProtKB-ARBA"/>
</dbReference>
<evidence type="ECO:0000256" key="2">
    <source>
        <dbReference type="ARBA" id="ARBA00022729"/>
    </source>
</evidence>
<evidence type="ECO:0000313" key="12">
    <source>
        <dbReference type="Proteomes" id="UP000583929"/>
    </source>
</evidence>
<dbReference type="PANTHER" id="PTHR31189">
    <property type="entry name" value="OS03G0336100 PROTEIN-RELATED"/>
    <property type="match status" value="1"/>
</dbReference>
<feature type="region of interest" description="Disordered" evidence="9">
    <location>
        <begin position="704"/>
        <end position="726"/>
    </location>
</feature>
<sequence>PQNRVITMANTKALLSLSFCFFLLLQGTSAISRSRSRSQDESYRQQNQCQIDRIEAREPDTRVEAEAGLIESWNPNHNQFQCAGVAVVRYTIEQNGLHLPSYTNTPQLVYIVKGRGILGVTFPGCPETFEESQRGQGQGQSQGSQPDRHQKLRHVREGDIVAIPAGVAYWSYNNGDQQLVFVSLLDTSNVNNQLDDNPRRFYLAGNPEDEFEQLRREGGRGARFDERIRERSEGRHSSENYRNIFKGFNSRYLEEAFNVDSETVKRLQGQNDDRNSIIRVKGTLDLVSPLRSSQEHQREERYEDERQREIEQERRRMSRGGRYEANGLEETFCSMRLRENIGDPSRADVFTPQAGRISTVNSYNLPILRFLQLSAERGVLYKNAIYTPHWNVNAHSVMYVLRGRARVQVVNHMGQKCFDGEVRQGQIVTVPQNHAVVKQASSDGFEWVSFKTNDNAWVSPLAGRTSVIRALPEAVLANAFQISRDQARNLKYNREETVLLTSSTSSRREDRLAQPLLRNREDSPIYRESRTAMYGDQNECQLNRLEAREPDHRVECEGGMIESWNPNHEQFQCAGVALLRLTIQPNGLHLPSYTNGPQLIHVIRGRGVLGTLFPGCAETFEEAQVSVGGGRSSQRDRHQKTRQIKEGDIIAIPAGMAYWCNNDGDQPLMTVNLIHIINNQNQLDMSPRRFYIAGNPHQEFPQSMMTQQGRRYSEERRERIEEEKEQEGLPNNVFRGFSVNLIQEAFNVDSETARKIQNQDDFRGSIIRVEGKLDLVKPQRSRQEQEQEMRRQELQQTEREHARLSGRDYNGLEENICTMRLRESMGDPARADVFSPQAGRLTTVNSYNLPILSFLRLSAERGFLYKALTVPQNFAVVKMAEKEGFEWVSFKTNDRAQVNQLAGKISFMRAMPEDVIANSYQISREQARRLKYNREESSLFTTSHQGIRAAVSA</sequence>
<feature type="region of interest" description="Disordered" evidence="9">
    <location>
        <begin position="288"/>
        <end position="318"/>
    </location>
</feature>
<dbReference type="SUPFAM" id="SSF51182">
    <property type="entry name" value="RmlC-like cupins"/>
    <property type="match status" value="2"/>
</dbReference>
<dbReference type="CDD" id="cd02242">
    <property type="entry name" value="cupin_11S_legumin_N"/>
    <property type="match status" value="2"/>
</dbReference>
<comment type="subunit">
    <text evidence="8">Hexamer; each subunit is composed of an acidic and a basic chain derived from a single precursor and linked by a disulfide bond.</text>
</comment>
<reference evidence="11 12" key="1">
    <citation type="journal article" date="2020" name="bioRxiv">
        <title>Sequence and annotation of 42 cannabis genomes reveals extensive copy number variation in cannabinoid synthesis and pathogen resistance genes.</title>
        <authorList>
            <person name="Mckernan K.J."/>
            <person name="Helbert Y."/>
            <person name="Kane L.T."/>
            <person name="Ebling H."/>
            <person name="Zhang L."/>
            <person name="Liu B."/>
            <person name="Eaton Z."/>
            <person name="Mclaughlin S."/>
            <person name="Kingan S."/>
            <person name="Baybayan P."/>
            <person name="Concepcion G."/>
            <person name="Jordan M."/>
            <person name="Riva A."/>
            <person name="Barbazuk W."/>
            <person name="Harkins T."/>
        </authorList>
    </citation>
    <scope>NUCLEOTIDE SEQUENCE [LARGE SCALE GENOMIC DNA]</scope>
    <source>
        <strain evidence="12">cv. Jamaican Lion 4</strain>
        <tissue evidence="11">Leaf</tissue>
    </source>
</reference>
<feature type="non-terminal residue" evidence="11">
    <location>
        <position position="1"/>
    </location>
</feature>
<dbReference type="InterPro" id="IPR014710">
    <property type="entry name" value="RmlC-like_jellyroll"/>
</dbReference>
<dbReference type="CDD" id="cd02243">
    <property type="entry name" value="cupin_11S_legumin_C"/>
    <property type="match status" value="2"/>
</dbReference>
<dbReference type="PRINTS" id="PR00439">
    <property type="entry name" value="11SGLOBULIN"/>
</dbReference>
<evidence type="ECO:0000256" key="9">
    <source>
        <dbReference type="SAM" id="MobiDB-lite"/>
    </source>
</evidence>
<dbReference type="FunFam" id="2.60.120.10:FF:000124">
    <property type="entry name" value="Glycinin G5"/>
    <property type="match status" value="1"/>
</dbReference>
<dbReference type="GO" id="GO:0048316">
    <property type="term" value="P:seed development"/>
    <property type="evidence" value="ECO:0007669"/>
    <property type="project" value="UniProtKB-ARBA"/>
</dbReference>
<dbReference type="FunFam" id="2.60.120.10:FF:000073">
    <property type="entry name" value="Glycinin G1"/>
    <property type="match status" value="1"/>
</dbReference>
<dbReference type="AlphaFoldDB" id="A0A7J6GWL5"/>
<comment type="function">
    <text evidence="8">Seed storage protein.</text>
</comment>
<name>A0A7J6GWL5_CANSA</name>
<evidence type="ECO:0000256" key="8">
    <source>
        <dbReference type="RuleBase" id="RU003681"/>
    </source>
</evidence>
<comment type="subunit">
    <text evidence="6">Hexamer of two trimers; each subunit is composed of an acidic and a basic chain derived from a single precursor and linked by a disulfide bond.</text>
</comment>
<evidence type="ECO:0000256" key="3">
    <source>
        <dbReference type="ARBA" id="ARBA00022761"/>
    </source>
</evidence>
<evidence type="ECO:0000256" key="4">
    <source>
        <dbReference type="ARBA" id="ARBA00023129"/>
    </source>
</evidence>
<comment type="similarity">
    <text evidence="1 8">Belongs to the 11S seed storage protein (globulins) family.</text>
</comment>
<evidence type="ECO:0000256" key="6">
    <source>
        <dbReference type="ARBA" id="ARBA00062468"/>
    </source>
</evidence>
<evidence type="ECO:0000313" key="11">
    <source>
        <dbReference type="EMBL" id="KAF4387118.1"/>
    </source>
</evidence>
<keyword evidence="5 8" id="KW-1015">Disulfide bond</keyword>
<evidence type="ECO:0000256" key="7">
    <source>
        <dbReference type="ARBA" id="ARBA00081374"/>
    </source>
</evidence>
<feature type="signal peptide" evidence="8">
    <location>
        <begin position="1"/>
        <end position="30"/>
    </location>
</feature>
<feature type="region of interest" description="Disordered" evidence="9">
    <location>
        <begin position="777"/>
        <end position="804"/>
    </location>
</feature>
<proteinExistence type="inferred from homology"/>
<dbReference type="Pfam" id="PF00190">
    <property type="entry name" value="Cupin_1"/>
    <property type="match status" value="4"/>
</dbReference>
<dbReference type="Gene3D" id="2.60.120.10">
    <property type="entry name" value="Jelly Rolls"/>
    <property type="match status" value="5"/>
</dbReference>
<dbReference type="Proteomes" id="UP000583929">
    <property type="component" value="Unassembled WGS sequence"/>
</dbReference>
<dbReference type="PROSITE" id="PS00305">
    <property type="entry name" value="11S_SEED_STORAGE"/>
    <property type="match status" value="2"/>
</dbReference>
<evidence type="ECO:0000256" key="5">
    <source>
        <dbReference type="ARBA" id="ARBA00023157"/>
    </source>
</evidence>
<dbReference type="SMART" id="SM00835">
    <property type="entry name" value="Cupin_1"/>
    <property type="match status" value="4"/>
</dbReference>
<keyword evidence="4 8" id="KW-0708">Seed storage protein</keyword>
<feature type="domain" description="Cupin type-1" evidence="10">
    <location>
        <begin position="54"/>
        <end position="265"/>
    </location>
</feature>
<dbReference type="PANTHER" id="PTHR31189:SF35">
    <property type="entry name" value="12S SEED STORAGE PROTEIN CRB"/>
    <property type="match status" value="1"/>
</dbReference>
<gene>
    <name evidence="11" type="ORF">G4B88_024690</name>
</gene>
<dbReference type="InterPro" id="IPR022379">
    <property type="entry name" value="11S_seedstore_CS"/>
</dbReference>
<dbReference type="EMBL" id="JAATIQ010000080">
    <property type="protein sequence ID" value="KAF4387118.1"/>
    <property type="molecule type" value="Genomic_DNA"/>
</dbReference>
<dbReference type="GO" id="GO:0043245">
    <property type="term" value="C:extraorganismal space"/>
    <property type="evidence" value="ECO:0007669"/>
    <property type="project" value="UniProtKB-ARBA"/>
</dbReference>
<dbReference type="GO" id="GO:0045735">
    <property type="term" value="F:nutrient reservoir activity"/>
    <property type="evidence" value="ECO:0007669"/>
    <property type="project" value="UniProtKB-KW"/>
</dbReference>
<organism evidence="11 12">
    <name type="scientific">Cannabis sativa</name>
    <name type="common">Hemp</name>
    <name type="synonym">Marijuana</name>
    <dbReference type="NCBI Taxonomy" id="3483"/>
    <lineage>
        <taxon>Eukaryota</taxon>
        <taxon>Viridiplantae</taxon>
        <taxon>Streptophyta</taxon>
        <taxon>Embryophyta</taxon>
        <taxon>Tracheophyta</taxon>
        <taxon>Spermatophyta</taxon>
        <taxon>Magnoliopsida</taxon>
        <taxon>eudicotyledons</taxon>
        <taxon>Gunneridae</taxon>
        <taxon>Pentapetalae</taxon>
        <taxon>rosids</taxon>
        <taxon>fabids</taxon>
        <taxon>Rosales</taxon>
        <taxon>Cannabaceae</taxon>
        <taxon>Cannabis</taxon>
    </lineage>
</organism>
<feature type="region of interest" description="Disordered" evidence="9">
    <location>
        <begin position="128"/>
        <end position="151"/>
    </location>
</feature>
<accession>A0A7J6GWL5</accession>
<evidence type="ECO:0000256" key="1">
    <source>
        <dbReference type="ARBA" id="ARBA00007178"/>
    </source>
</evidence>
<protein>
    <recommendedName>
        <fullName evidence="7">11S seed storage protein</fullName>
    </recommendedName>
</protein>
<feature type="domain" description="Cupin type-1" evidence="10">
    <location>
        <begin position="545"/>
        <end position="754"/>
    </location>
</feature>
<dbReference type="InterPro" id="IPR006045">
    <property type="entry name" value="Cupin_1"/>
</dbReference>
<keyword evidence="3 8" id="KW-0758">Storage protein</keyword>
<feature type="domain" description="Cupin type-1" evidence="10">
    <location>
        <begin position="823"/>
        <end position="928"/>
    </location>
</feature>
<dbReference type="InterPro" id="IPR050253">
    <property type="entry name" value="Seed_Storage-Functional"/>
</dbReference>
<feature type="compositionally biased region" description="Basic and acidic residues" evidence="9">
    <location>
        <begin position="711"/>
        <end position="722"/>
    </location>
</feature>
<comment type="caution">
    <text evidence="11">The sequence shown here is derived from an EMBL/GenBank/DDBJ whole genome shotgun (WGS) entry which is preliminary data.</text>
</comment>
<feature type="domain" description="Cupin type-1" evidence="10">
    <location>
        <begin position="339"/>
        <end position="488"/>
    </location>
</feature>